<evidence type="ECO:0000313" key="2">
    <source>
        <dbReference type="Proteomes" id="UP000317243"/>
    </source>
</evidence>
<protein>
    <submittedName>
        <fullName evidence="1">Uncharacterized protein</fullName>
    </submittedName>
</protein>
<dbReference type="Proteomes" id="UP000317243">
    <property type="component" value="Unassembled WGS sequence"/>
</dbReference>
<sequence length="51" mass="5677">MHSFNFAIASGWVLGLTSVIFGSTVMAGDLYKDLDHYVAQRLRGYPETEVL</sequence>
<reference evidence="1 2" key="1">
    <citation type="submission" date="2019-02" db="EMBL/GenBank/DDBJ databases">
        <title>Deep-cultivation of Planctomycetes and their phenomic and genomic characterization uncovers novel biology.</title>
        <authorList>
            <person name="Wiegand S."/>
            <person name="Jogler M."/>
            <person name="Boedeker C."/>
            <person name="Pinto D."/>
            <person name="Vollmers J."/>
            <person name="Rivas-Marin E."/>
            <person name="Kohn T."/>
            <person name="Peeters S.H."/>
            <person name="Heuer A."/>
            <person name="Rast P."/>
            <person name="Oberbeckmann S."/>
            <person name="Bunk B."/>
            <person name="Jeske O."/>
            <person name="Meyerdierks A."/>
            <person name="Storesund J.E."/>
            <person name="Kallscheuer N."/>
            <person name="Luecker S."/>
            <person name="Lage O.M."/>
            <person name="Pohl T."/>
            <person name="Merkel B.J."/>
            <person name="Hornburger P."/>
            <person name="Mueller R.-W."/>
            <person name="Bruemmer F."/>
            <person name="Labrenz M."/>
            <person name="Spormann A.M."/>
            <person name="Op Den Camp H."/>
            <person name="Overmann J."/>
            <person name="Amann R."/>
            <person name="Jetten M.S.M."/>
            <person name="Mascher T."/>
            <person name="Medema M.H."/>
            <person name="Devos D.P."/>
            <person name="Kaster A.-K."/>
            <person name="Ovreas L."/>
            <person name="Rohde M."/>
            <person name="Galperin M.Y."/>
            <person name="Jogler C."/>
        </authorList>
    </citation>
    <scope>NUCLEOTIDE SEQUENCE [LARGE SCALE GENOMIC DNA]</scope>
    <source>
        <strain evidence="1 2">KOR42</strain>
    </source>
</reference>
<keyword evidence="2" id="KW-1185">Reference proteome</keyword>
<proteinExistence type="predicted"/>
<gene>
    <name evidence="1" type="ORF">KOR42_49000</name>
</gene>
<organism evidence="1 2">
    <name type="scientific">Thalassoglobus neptunius</name>
    <dbReference type="NCBI Taxonomy" id="1938619"/>
    <lineage>
        <taxon>Bacteria</taxon>
        <taxon>Pseudomonadati</taxon>
        <taxon>Planctomycetota</taxon>
        <taxon>Planctomycetia</taxon>
        <taxon>Planctomycetales</taxon>
        <taxon>Planctomycetaceae</taxon>
        <taxon>Thalassoglobus</taxon>
    </lineage>
</organism>
<dbReference type="AlphaFoldDB" id="A0A5C5VRC0"/>
<name>A0A5C5VRC0_9PLAN</name>
<dbReference type="EMBL" id="SIHI01000050">
    <property type="protein sequence ID" value="TWT40697.1"/>
    <property type="molecule type" value="Genomic_DNA"/>
</dbReference>
<dbReference type="RefSeq" id="WP_197441499.1">
    <property type="nucleotide sequence ID" value="NZ_SIHI01000050.1"/>
</dbReference>
<comment type="caution">
    <text evidence="1">The sequence shown here is derived from an EMBL/GenBank/DDBJ whole genome shotgun (WGS) entry which is preliminary data.</text>
</comment>
<evidence type="ECO:0000313" key="1">
    <source>
        <dbReference type="EMBL" id="TWT40697.1"/>
    </source>
</evidence>
<accession>A0A5C5VRC0</accession>